<dbReference type="EMBL" id="RCWJ01000001">
    <property type="protein sequence ID" value="RLQ86354.1"/>
    <property type="molecule type" value="Genomic_DNA"/>
</dbReference>
<keyword evidence="1" id="KW-1133">Transmembrane helix</keyword>
<name>A0A3L7J7F9_9MICO</name>
<comment type="caution">
    <text evidence="2">The sequence shown here is derived from an EMBL/GenBank/DDBJ whole genome shotgun (WGS) entry which is preliminary data.</text>
</comment>
<feature type="transmembrane region" description="Helical" evidence="1">
    <location>
        <begin position="47"/>
        <end position="69"/>
    </location>
</feature>
<feature type="transmembrane region" description="Helical" evidence="1">
    <location>
        <begin position="128"/>
        <end position="154"/>
    </location>
</feature>
<dbReference type="RefSeq" id="WP_121658715.1">
    <property type="nucleotide sequence ID" value="NZ_BMEK01000001.1"/>
</dbReference>
<accession>A0A3L7J7F9</accession>
<keyword evidence="1" id="KW-0812">Transmembrane</keyword>
<reference evidence="2 3" key="1">
    <citation type="submission" date="2018-10" db="EMBL/GenBank/DDBJ databases">
        <authorList>
            <person name="Li J."/>
        </authorList>
    </citation>
    <scope>NUCLEOTIDE SEQUENCE [LARGE SCALE GENOMIC DNA]</scope>
    <source>
        <strain evidence="2 3">ZD1-4</strain>
    </source>
</reference>
<organism evidence="2 3">
    <name type="scientific">Mycetocola zhadangensis</name>
    <dbReference type="NCBI Taxonomy" id="1164595"/>
    <lineage>
        <taxon>Bacteria</taxon>
        <taxon>Bacillati</taxon>
        <taxon>Actinomycetota</taxon>
        <taxon>Actinomycetes</taxon>
        <taxon>Micrococcales</taxon>
        <taxon>Microbacteriaceae</taxon>
        <taxon>Mycetocola</taxon>
    </lineage>
</organism>
<gene>
    <name evidence="2" type="ORF">D9V28_05920</name>
</gene>
<evidence type="ECO:0000313" key="3">
    <source>
        <dbReference type="Proteomes" id="UP000282460"/>
    </source>
</evidence>
<feature type="transmembrane region" description="Helical" evidence="1">
    <location>
        <begin position="90"/>
        <end position="108"/>
    </location>
</feature>
<keyword evidence="1" id="KW-0472">Membrane</keyword>
<dbReference type="AlphaFoldDB" id="A0A3L7J7F9"/>
<keyword evidence="3" id="KW-1185">Reference proteome</keyword>
<sequence>MAQPEACWLGIVLLVLGTVGANALITGSIALGGQELASSWPIWTLNSVLSLMVPLGAGFVVASIVARAIGEKRFSRQAESTDESRLPPRLSPRFAVLLGTGLIAIAIVDQNLLFFQYIPDRPGVEQDVLRILAPLLGVLSPVGAALIPGGWLLARVAASSVPAPNATGTATAPTV</sequence>
<protein>
    <submittedName>
        <fullName evidence="2">Uncharacterized protein</fullName>
    </submittedName>
</protein>
<evidence type="ECO:0000256" key="1">
    <source>
        <dbReference type="SAM" id="Phobius"/>
    </source>
</evidence>
<proteinExistence type="predicted"/>
<evidence type="ECO:0000313" key="2">
    <source>
        <dbReference type="EMBL" id="RLQ86354.1"/>
    </source>
</evidence>
<dbReference type="OrthoDB" id="10009304at2"/>
<dbReference type="Proteomes" id="UP000282460">
    <property type="component" value="Unassembled WGS sequence"/>
</dbReference>